<comment type="caution">
    <text evidence="1">The sequence shown here is derived from an EMBL/GenBank/DDBJ whole genome shotgun (WGS) entry which is preliminary data.</text>
</comment>
<protein>
    <submittedName>
        <fullName evidence="1">Uncharacterized protein</fullName>
    </submittedName>
</protein>
<gene>
    <name evidence="1" type="ORF">CC1G_14407</name>
</gene>
<dbReference type="AlphaFoldDB" id="D6RMA3"/>
<name>D6RMA3_COPC7</name>
<dbReference type="VEuPathDB" id="FungiDB:CC1G_14407"/>
<dbReference type="GeneID" id="9379869"/>
<reference evidence="1 2" key="1">
    <citation type="journal article" date="2010" name="Proc. Natl. Acad. Sci. U.S.A.">
        <title>Insights into evolution of multicellular fungi from the assembled chromosomes of the mushroom Coprinopsis cinerea (Coprinus cinereus).</title>
        <authorList>
            <person name="Stajich J.E."/>
            <person name="Wilke S.K."/>
            <person name="Ahren D."/>
            <person name="Au C.H."/>
            <person name="Birren B.W."/>
            <person name="Borodovsky M."/>
            <person name="Burns C."/>
            <person name="Canback B."/>
            <person name="Casselton L.A."/>
            <person name="Cheng C.K."/>
            <person name="Deng J."/>
            <person name="Dietrich F.S."/>
            <person name="Fargo D.C."/>
            <person name="Farman M.L."/>
            <person name="Gathman A.C."/>
            <person name="Goldberg J."/>
            <person name="Guigo R."/>
            <person name="Hoegger P.J."/>
            <person name="Hooker J.B."/>
            <person name="Huggins A."/>
            <person name="James T.Y."/>
            <person name="Kamada T."/>
            <person name="Kilaru S."/>
            <person name="Kodira C."/>
            <person name="Kues U."/>
            <person name="Kupfer D."/>
            <person name="Kwan H.S."/>
            <person name="Lomsadze A."/>
            <person name="Li W."/>
            <person name="Lilly W.W."/>
            <person name="Ma L.J."/>
            <person name="Mackey A.J."/>
            <person name="Manning G."/>
            <person name="Martin F."/>
            <person name="Muraguchi H."/>
            <person name="Natvig D.O."/>
            <person name="Palmerini H."/>
            <person name="Ramesh M.A."/>
            <person name="Rehmeyer C.J."/>
            <person name="Roe B.A."/>
            <person name="Shenoy N."/>
            <person name="Stanke M."/>
            <person name="Ter-Hovhannisyan V."/>
            <person name="Tunlid A."/>
            <person name="Velagapudi R."/>
            <person name="Vision T.J."/>
            <person name="Zeng Q."/>
            <person name="Zolan M.E."/>
            <person name="Pukkila P.J."/>
        </authorList>
    </citation>
    <scope>NUCLEOTIDE SEQUENCE [LARGE SCALE GENOMIC DNA]</scope>
    <source>
        <strain evidence="2">Okayama-7 / 130 / ATCC MYA-4618 / FGSC 9003</strain>
    </source>
</reference>
<dbReference type="HOGENOM" id="CLU_1731372_0_0_1"/>
<sequence length="151" mass="17458">MLSPPNSNWSLEVVALERSRRMEIPSPCRQRRAKLKTFFSTSRSIPSRSQYSGPYLDELKGTGPTPCRITLVERSNAQLEMYMDSDGALCFKILDQRLVKYGITRIPQSLQPNLPPDKLKEILRAAAHYTFHLNHNQENNHIQDRITIKFM</sequence>
<keyword evidence="2" id="KW-1185">Reference proteome</keyword>
<dbReference type="RefSeq" id="XP_002911410.1">
    <property type="nucleotide sequence ID" value="XM_002911364.1"/>
</dbReference>
<accession>D6RMA3</accession>
<dbReference type="InParanoid" id="D6RMA3"/>
<evidence type="ECO:0000313" key="2">
    <source>
        <dbReference type="Proteomes" id="UP000001861"/>
    </source>
</evidence>
<dbReference type="EMBL" id="AACS02000004">
    <property type="protein sequence ID" value="EFI27916.1"/>
    <property type="molecule type" value="Genomic_DNA"/>
</dbReference>
<dbReference type="KEGG" id="cci:CC1G_14407"/>
<dbReference type="Proteomes" id="UP000001861">
    <property type="component" value="Unassembled WGS sequence"/>
</dbReference>
<organism evidence="1 2">
    <name type="scientific">Coprinopsis cinerea (strain Okayama-7 / 130 / ATCC MYA-4618 / FGSC 9003)</name>
    <name type="common">Inky cap fungus</name>
    <name type="synonym">Hormographiella aspergillata</name>
    <dbReference type="NCBI Taxonomy" id="240176"/>
    <lineage>
        <taxon>Eukaryota</taxon>
        <taxon>Fungi</taxon>
        <taxon>Dikarya</taxon>
        <taxon>Basidiomycota</taxon>
        <taxon>Agaricomycotina</taxon>
        <taxon>Agaricomycetes</taxon>
        <taxon>Agaricomycetidae</taxon>
        <taxon>Agaricales</taxon>
        <taxon>Agaricineae</taxon>
        <taxon>Psathyrellaceae</taxon>
        <taxon>Coprinopsis</taxon>
    </lineage>
</organism>
<dbReference type="OrthoDB" id="3223806at2759"/>
<proteinExistence type="predicted"/>
<evidence type="ECO:0000313" key="1">
    <source>
        <dbReference type="EMBL" id="EFI27916.1"/>
    </source>
</evidence>